<keyword evidence="4" id="KW-1185">Reference proteome</keyword>
<dbReference type="SUPFAM" id="SSF53756">
    <property type="entry name" value="UDP-Glycosyltransferase/glycogen phosphorylase"/>
    <property type="match status" value="1"/>
</dbReference>
<organism evidence="3 4">
    <name type="scientific">Kriegella aquimaris</name>
    <dbReference type="NCBI Taxonomy" id="192904"/>
    <lineage>
        <taxon>Bacteria</taxon>
        <taxon>Pseudomonadati</taxon>
        <taxon>Bacteroidota</taxon>
        <taxon>Flavobacteriia</taxon>
        <taxon>Flavobacteriales</taxon>
        <taxon>Flavobacteriaceae</taxon>
        <taxon>Kriegella</taxon>
    </lineage>
</organism>
<keyword evidence="3" id="KW-0808">Transferase</keyword>
<dbReference type="Pfam" id="PF00534">
    <property type="entry name" value="Glycos_transf_1"/>
    <property type="match status" value="1"/>
</dbReference>
<gene>
    <name evidence="3" type="ORF">SAMN04488514_101668</name>
</gene>
<dbReference type="InterPro" id="IPR028098">
    <property type="entry name" value="Glyco_trans_4-like_N"/>
</dbReference>
<dbReference type="CDD" id="cd03811">
    <property type="entry name" value="GT4_GT28_WabH-like"/>
    <property type="match status" value="1"/>
</dbReference>
<dbReference type="PANTHER" id="PTHR12526:SF630">
    <property type="entry name" value="GLYCOSYLTRANSFERASE"/>
    <property type="match status" value="1"/>
</dbReference>
<dbReference type="Pfam" id="PF13439">
    <property type="entry name" value="Glyco_transf_4"/>
    <property type="match status" value="1"/>
</dbReference>
<sequence>MRLGILIYSLGGGGAERVVSHLLPHFLEQKIEVHLFLMHATVGYDIPESIQVHYIENSNPAESGVNKLIKIPFLALRYAKLLKQLDITHSLSLLTRPNYINILSRKFTSKKIKLIISERGQPSLQYSYKGLQSTINKFLIRKLYAKADSVICNSMGNRNDLIANFGINKDKIEVINNPIDLEKVDKIEPIPDYFDSQYFNIITVGRLNKGKNHKLLIDAVENIDGIRLYILGEGELEDELKTIVAEKSLEKKVFFMGFDPSPYKYLKAADLFAFGSNHEGFPNVLLEAMACGLPILSTNCKSGPDEILRLDKPLEDDIMITDYGILTPVGNKLLMIKAIEYFRKNTEYLQKTKKNSLQRVRNFDKGSILRKYESYILATE</sequence>
<name>A0A1G9JQI1_9FLAO</name>
<evidence type="ECO:0000259" key="2">
    <source>
        <dbReference type="Pfam" id="PF13439"/>
    </source>
</evidence>
<feature type="domain" description="Glycosyltransferase subfamily 4-like N-terminal" evidence="2">
    <location>
        <begin position="13"/>
        <end position="183"/>
    </location>
</feature>
<proteinExistence type="predicted"/>
<accession>A0A1G9JQI1</accession>
<dbReference type="EMBL" id="FNGV01000001">
    <property type="protein sequence ID" value="SDL39797.1"/>
    <property type="molecule type" value="Genomic_DNA"/>
</dbReference>
<evidence type="ECO:0000313" key="3">
    <source>
        <dbReference type="EMBL" id="SDL39797.1"/>
    </source>
</evidence>
<dbReference type="AlphaFoldDB" id="A0A1G9JQI1"/>
<dbReference type="PANTHER" id="PTHR12526">
    <property type="entry name" value="GLYCOSYLTRANSFERASE"/>
    <property type="match status" value="1"/>
</dbReference>
<dbReference type="InterPro" id="IPR001296">
    <property type="entry name" value="Glyco_trans_1"/>
</dbReference>
<evidence type="ECO:0000259" key="1">
    <source>
        <dbReference type="Pfam" id="PF00534"/>
    </source>
</evidence>
<reference evidence="4" key="1">
    <citation type="submission" date="2016-10" db="EMBL/GenBank/DDBJ databases">
        <authorList>
            <person name="Varghese N."/>
            <person name="Submissions S."/>
        </authorList>
    </citation>
    <scope>NUCLEOTIDE SEQUENCE [LARGE SCALE GENOMIC DNA]</scope>
    <source>
        <strain evidence="4">DSM 19886</strain>
    </source>
</reference>
<dbReference type="STRING" id="192904.SAMN04488514_101668"/>
<dbReference type="Proteomes" id="UP000199440">
    <property type="component" value="Unassembled WGS sequence"/>
</dbReference>
<dbReference type="OrthoDB" id="798298at2"/>
<feature type="domain" description="Glycosyl transferase family 1" evidence="1">
    <location>
        <begin position="198"/>
        <end position="356"/>
    </location>
</feature>
<dbReference type="GO" id="GO:0016757">
    <property type="term" value="F:glycosyltransferase activity"/>
    <property type="evidence" value="ECO:0007669"/>
    <property type="project" value="InterPro"/>
</dbReference>
<evidence type="ECO:0000313" key="4">
    <source>
        <dbReference type="Proteomes" id="UP000199440"/>
    </source>
</evidence>
<dbReference type="Gene3D" id="3.40.50.2000">
    <property type="entry name" value="Glycogen Phosphorylase B"/>
    <property type="match status" value="2"/>
</dbReference>
<dbReference type="RefSeq" id="WP_089885237.1">
    <property type="nucleotide sequence ID" value="NZ_FNGV01000001.1"/>
</dbReference>
<protein>
    <submittedName>
        <fullName evidence="3">N-acetylgalactosamine-N,N'-diacetylbacillosaminyl-diphospho-undecaprenol 4-alpha-N-acetylgalactosaminyltransferase</fullName>
    </submittedName>
</protein>